<dbReference type="Pfam" id="PF00535">
    <property type="entry name" value="Glycos_transf_2"/>
    <property type="match status" value="1"/>
</dbReference>
<dbReference type="RefSeq" id="WP_089317528.1">
    <property type="nucleotide sequence ID" value="NZ_FZOQ01000002.1"/>
</dbReference>
<dbReference type="InterPro" id="IPR001173">
    <property type="entry name" value="Glyco_trans_2-like"/>
</dbReference>
<dbReference type="EMBL" id="FZOQ01000002">
    <property type="protein sequence ID" value="SNS08895.1"/>
    <property type="molecule type" value="Genomic_DNA"/>
</dbReference>
<sequence length="315" mass="36801">MYRVSVVLPNYNHAKFLRQRIDSVLNQSFQDFELIILDDCSSDNSKEIIELYREHPKVSSIIYNNENSGSTFKQWEKGIKAAQGKYVWFAESDDYADPQFLEKMVPLLEDNEHVGLAFCNSHVIDGAGYITSNTNTWIGAYEIKQEADKTTTFNGFQFCLKYLFYTCRIPNASAALFRREPVINNIHWIDTSLRNSGDWKLWINICLTSDIVWLNQDLNFFRIHGSNVTNSIELLNKEAHLILKDLIKRNHSQKIYESLVIWSFKSAPWVNGFTINVANIKRYFENNRSLKSGFYLITYLNKQFIISMKKRMSSY</sequence>
<gene>
    <name evidence="2" type="ORF">SAMN06296052_10230</name>
</gene>
<dbReference type="InterPro" id="IPR029044">
    <property type="entry name" value="Nucleotide-diphossugar_trans"/>
</dbReference>
<keyword evidence="2" id="KW-0808">Transferase</keyword>
<dbReference type="PANTHER" id="PTHR22916:SF3">
    <property type="entry name" value="UDP-GLCNAC:BETAGAL BETA-1,3-N-ACETYLGLUCOSAMINYLTRANSFERASE-LIKE PROTEIN 1"/>
    <property type="match status" value="1"/>
</dbReference>
<dbReference type="SUPFAM" id="SSF53448">
    <property type="entry name" value="Nucleotide-diphospho-sugar transferases"/>
    <property type="match status" value="1"/>
</dbReference>
<evidence type="ECO:0000259" key="1">
    <source>
        <dbReference type="Pfam" id="PF00535"/>
    </source>
</evidence>
<name>A0A239BL70_9BACT</name>
<keyword evidence="3" id="KW-1185">Reference proteome</keyword>
<organism evidence="2 3">
    <name type="scientific">Pontibacter ummariensis</name>
    <dbReference type="NCBI Taxonomy" id="1610492"/>
    <lineage>
        <taxon>Bacteria</taxon>
        <taxon>Pseudomonadati</taxon>
        <taxon>Bacteroidota</taxon>
        <taxon>Cytophagia</taxon>
        <taxon>Cytophagales</taxon>
        <taxon>Hymenobacteraceae</taxon>
        <taxon>Pontibacter</taxon>
    </lineage>
</organism>
<dbReference type="AlphaFoldDB" id="A0A239BL70"/>
<dbReference type="Proteomes" id="UP000198432">
    <property type="component" value="Unassembled WGS sequence"/>
</dbReference>
<evidence type="ECO:0000313" key="3">
    <source>
        <dbReference type="Proteomes" id="UP000198432"/>
    </source>
</evidence>
<dbReference type="OrthoDB" id="9802649at2"/>
<feature type="domain" description="Glycosyltransferase 2-like" evidence="1">
    <location>
        <begin position="5"/>
        <end position="180"/>
    </location>
</feature>
<dbReference type="Gene3D" id="3.90.550.10">
    <property type="entry name" value="Spore Coat Polysaccharide Biosynthesis Protein SpsA, Chain A"/>
    <property type="match status" value="1"/>
</dbReference>
<reference evidence="3" key="1">
    <citation type="submission" date="2017-06" db="EMBL/GenBank/DDBJ databases">
        <authorList>
            <person name="Varghese N."/>
            <person name="Submissions S."/>
        </authorList>
    </citation>
    <scope>NUCLEOTIDE SEQUENCE [LARGE SCALE GENOMIC DNA]</scope>
    <source>
        <strain evidence="3">NKM1</strain>
    </source>
</reference>
<accession>A0A239BL70</accession>
<protein>
    <submittedName>
        <fullName evidence="2">Glycosyl transferase family 2</fullName>
    </submittedName>
</protein>
<dbReference type="GO" id="GO:0016758">
    <property type="term" value="F:hexosyltransferase activity"/>
    <property type="evidence" value="ECO:0007669"/>
    <property type="project" value="UniProtKB-ARBA"/>
</dbReference>
<dbReference type="PANTHER" id="PTHR22916">
    <property type="entry name" value="GLYCOSYLTRANSFERASE"/>
    <property type="match status" value="1"/>
</dbReference>
<proteinExistence type="predicted"/>
<evidence type="ECO:0000313" key="2">
    <source>
        <dbReference type="EMBL" id="SNS08895.1"/>
    </source>
</evidence>